<sequence length="1835" mass="182463">MDGVVPADFPGGARGATAAGADPPPPGDTAPPAATAGTVPAPPVASDDAMEGVQPAVPAPTATPLGTAVPVVAEGGAGGPCRAAPAPPPPRPTPIPPRLAAATAAAARTPLPPDTTRTALVTPTATDPTRPARKRRRTEAGSVAVLPPPAHRRGRARPLRPALRGGSRSPSAPAMPLAAVGRPVGADSEMSAPAPPTVATAPWPTAAPTLPAAAPAATTAADGDAALSAASPPVAAVAAAAAAPPAGADAATPCAPLAAPAAPGAAATPTAAADPPVAPPPTAPSSTDGWRGLRLRRRVRLAVRPPPPTPATGVTMSDTRRGAAAGRDEATAASRSAAASGPTSRSPQGGGPDPGGPPAVRGASSAPPAAGVGGAVGGAVGGGAAATAVPCPVPGCGVLLSGGVGAPAGLQHLRQAHVAPEVPPEVLAALGAAGCRWCERPFPASRGRRGNSSLSCHETLCRLNPRRQRARPPLATAARTVRALGAPRAAARATTTAAAGGAEAQPATAATAATAAASATADTAAATATAVTAAATATAATAAATATAATATAAAATAAATATADALRAEAAPATAPPATLAAVGGGRPDATLFAADHAAWARARGAFLRASAPTDAAWPSLVASGARTSVHVPAALLGAWRRLFADALDWVWREPTQRHAWLWLLLLPSLALHSPTPAVPQRADADPTAALSHAARATALLDGDFAGALGDRNAGIWRPPVGRGARPAGAVREGDALSPARPARPTAAQRRALRQVRSGRLSAAARSLLAAPAAAKTPAVWAKACRLFPPAAPELTAAASVAAAFPAELVAAEAAATDAPAPATLSRAAVETAIRSAAAGKAPGPSGLRTEHLWALAPDGQDVLVEVLLLLAGDHAAVRVPAVAARALAGADLVLLTKSGGLQADGLPGLRPIGMPETLRKLVASALARAVRGAAAALFAPLQQGVGVSSACERMLHELEAHLALHPRHALLQLDYKNAFNLVSRRGAWAVLSRAFPLLRPYLTWVYGGEEGKAAPPVYGWAPGGAADDPCGARSGGAAPGGGGGHGDGDGGPAGPGGGVCGAGGGAALAVAAACGAGGGGGGDGCACGGGRGECAGPARCERDGDDAAARAAGGDGGGGGTAGEESDAGRRVPAPPRRLVLRAERGAQQGDPLGPLLHAAALWLVLRRLEAEHPRLLVRAFHDDVVVVGPPAALPPALADADRLGRCIDAQLAPAKCVGWSPAGLPAPEGWPATWAPAGVTQFSVPLGSDAHVAAGVDALAEEQGRLSAAIAALPPAELQAQLLLLRLCSGPRPNYWLRALPLQWGARLAAAVDRDARAAVLSVLCDARDGTATRDAVGDRAALPPAMGGLGIGGRARVLPAAALASWVDALRAGAAYSPALAAIRDRLEAVPVAAADGGVVPPPPRPHPRPPPPVPPSRPRPRPPPPGPSRPTPRRAGPAAGGVQKRRPAARPTRGRGGGLFGGRHLFDPPARPPPRQPPTPASPPRAATPPASSTPSPSVAAGPRPAAAGVAAPTAAYAPVAPTAAAAPCPRTGWVTGGPDGEDVEFHFVTPSPPPPLSTPPPLVGGAPRPCTAEAASLCAGLLELLAAQQAHCTAPDRGLLWVRRRPAAPARPRGRPDPLAPPPSSFPPPARAPPPLPPRAAPGPSLVPWPTAYPARRRTRHCRGGVFWGGRRCRPASGTSPSRRTPPPARASTPSYRSGSARAWRRARGTAPPPGCPRCPPPGLAALPSRGWRCARRCGCGWAWRRGRCRRPPAAAAARRLTPPGATFWRPARSSAPATHGCTTMWCTWWLRRCAGQRGGGRWRWRWGSTPPLPPSALTSAPPGRGRGR</sequence>
<reference evidence="1" key="1">
    <citation type="submission" date="2019-11" db="EMBL/GenBank/DDBJ databases">
        <title>Nori genome reveals adaptations in red seaweeds to the harsh intertidal environment.</title>
        <authorList>
            <person name="Wang D."/>
            <person name="Mao Y."/>
        </authorList>
    </citation>
    <scope>NUCLEOTIDE SEQUENCE</scope>
    <source>
        <tissue evidence="1">Gametophyte</tissue>
    </source>
</reference>
<dbReference type="EMBL" id="CM020620">
    <property type="protein sequence ID" value="KAK1867171.1"/>
    <property type="molecule type" value="Genomic_DNA"/>
</dbReference>
<dbReference type="Proteomes" id="UP000798662">
    <property type="component" value="Chromosome 3"/>
</dbReference>
<evidence type="ECO:0000313" key="2">
    <source>
        <dbReference type="Proteomes" id="UP000798662"/>
    </source>
</evidence>
<proteinExistence type="predicted"/>
<organism evidence="1 2">
    <name type="scientific">Pyropia yezoensis</name>
    <name type="common">Susabi-nori</name>
    <name type="synonym">Porphyra yezoensis</name>
    <dbReference type="NCBI Taxonomy" id="2788"/>
    <lineage>
        <taxon>Eukaryota</taxon>
        <taxon>Rhodophyta</taxon>
        <taxon>Bangiophyceae</taxon>
        <taxon>Bangiales</taxon>
        <taxon>Bangiaceae</taxon>
        <taxon>Pyropia</taxon>
    </lineage>
</organism>
<protein>
    <submittedName>
        <fullName evidence="1">Uncharacterized protein</fullName>
    </submittedName>
</protein>
<name>A0ACC3CBL9_PYRYE</name>
<gene>
    <name evidence="1" type="ORF">I4F81_009680</name>
</gene>
<comment type="caution">
    <text evidence="1">The sequence shown here is derived from an EMBL/GenBank/DDBJ whole genome shotgun (WGS) entry which is preliminary data.</text>
</comment>
<accession>A0ACC3CBL9</accession>
<evidence type="ECO:0000313" key="1">
    <source>
        <dbReference type="EMBL" id="KAK1867171.1"/>
    </source>
</evidence>
<keyword evidence="2" id="KW-1185">Reference proteome</keyword>